<comment type="caution">
    <text evidence="2">The sequence shown here is derived from an EMBL/GenBank/DDBJ whole genome shotgun (WGS) entry which is preliminary data.</text>
</comment>
<dbReference type="AlphaFoldDB" id="A0AAV1V7T2"/>
<reference evidence="2" key="1">
    <citation type="submission" date="2024-01" db="EMBL/GenBank/DDBJ databases">
        <authorList>
            <person name="Webb A."/>
        </authorList>
    </citation>
    <scope>NUCLEOTIDE SEQUENCE</scope>
    <source>
        <strain evidence="2">Pm1</strain>
    </source>
</reference>
<name>A0AAV1V7T2_9STRA</name>
<accession>A0AAV1V7T2</accession>
<evidence type="ECO:0000313" key="3">
    <source>
        <dbReference type="Proteomes" id="UP001162060"/>
    </source>
</evidence>
<sequence>MRETTRVTSRSSWPIKSHSSPQCAPQVHPRSSSSLVIVRKSISTRPCPAISALVRAKDVAKDKILETPVLRSIAVSGRGYTSV</sequence>
<protein>
    <submittedName>
        <fullName evidence="2">Uncharacterized protein</fullName>
    </submittedName>
</protein>
<proteinExistence type="predicted"/>
<evidence type="ECO:0000313" key="2">
    <source>
        <dbReference type="EMBL" id="CAK7942556.1"/>
    </source>
</evidence>
<dbReference type="EMBL" id="CAKLBY020000276">
    <property type="protein sequence ID" value="CAK7942556.1"/>
    <property type="molecule type" value="Genomic_DNA"/>
</dbReference>
<dbReference type="Proteomes" id="UP001162060">
    <property type="component" value="Unassembled WGS sequence"/>
</dbReference>
<organism evidence="2 3">
    <name type="scientific">Peronospora matthiolae</name>
    <dbReference type="NCBI Taxonomy" id="2874970"/>
    <lineage>
        <taxon>Eukaryota</taxon>
        <taxon>Sar</taxon>
        <taxon>Stramenopiles</taxon>
        <taxon>Oomycota</taxon>
        <taxon>Peronosporomycetes</taxon>
        <taxon>Peronosporales</taxon>
        <taxon>Peronosporaceae</taxon>
        <taxon>Peronospora</taxon>
    </lineage>
</organism>
<evidence type="ECO:0000256" key="1">
    <source>
        <dbReference type="SAM" id="MobiDB-lite"/>
    </source>
</evidence>
<feature type="region of interest" description="Disordered" evidence="1">
    <location>
        <begin position="1"/>
        <end position="30"/>
    </location>
</feature>
<gene>
    <name evidence="2" type="ORF">PM001_LOCUS27706</name>
</gene>